<dbReference type="InterPro" id="IPR002110">
    <property type="entry name" value="Ankyrin_rpt"/>
</dbReference>
<proteinExistence type="predicted"/>
<reference evidence="6" key="1">
    <citation type="submission" date="2023-08" db="EMBL/GenBank/DDBJ databases">
        <authorList>
            <person name="Chen Y."/>
            <person name="Shah S."/>
            <person name="Dougan E. K."/>
            <person name="Thang M."/>
            <person name="Chan C."/>
        </authorList>
    </citation>
    <scope>NUCLEOTIDE SEQUENCE</scope>
</reference>
<dbReference type="PANTHER" id="PTHR24201:SF15">
    <property type="entry name" value="ANKYRIN REPEAT DOMAIN-CONTAINING PROTEIN 66"/>
    <property type="match status" value="1"/>
</dbReference>
<organism evidence="6 7">
    <name type="scientific">Effrenium voratum</name>
    <dbReference type="NCBI Taxonomy" id="2562239"/>
    <lineage>
        <taxon>Eukaryota</taxon>
        <taxon>Sar</taxon>
        <taxon>Alveolata</taxon>
        <taxon>Dinophyceae</taxon>
        <taxon>Suessiales</taxon>
        <taxon>Symbiodiniaceae</taxon>
        <taxon>Effrenium</taxon>
    </lineage>
</organism>
<feature type="coiled-coil region" evidence="4">
    <location>
        <begin position="269"/>
        <end position="338"/>
    </location>
</feature>
<feature type="region of interest" description="Disordered" evidence="5">
    <location>
        <begin position="135"/>
        <end position="169"/>
    </location>
</feature>
<keyword evidence="7" id="KW-1185">Reference proteome</keyword>
<dbReference type="Gene3D" id="1.25.40.20">
    <property type="entry name" value="Ankyrin repeat-containing domain"/>
    <property type="match status" value="2"/>
</dbReference>
<evidence type="ECO:0000256" key="4">
    <source>
        <dbReference type="SAM" id="Coils"/>
    </source>
</evidence>
<feature type="region of interest" description="Disordered" evidence="5">
    <location>
        <begin position="670"/>
        <end position="696"/>
    </location>
</feature>
<sequence>MVAPHDGPDWMCLASGDESNCLLKRIEDLQTYNRQMGRLEEVRLIRLQHAKQKILQRRLSDDVSVLSFACTPSCSSTAPQALSPSDKSNRSDPDAIAKWAKRSERKASEEHAVAEHRLREAAESRLRNLMNEELREAAQHGSRREEASGREAPDSPVEPMPNSFSSVTETLASPVKKLIEDAAAGREADAQSYKEEFQHWAAELEERATLYFTAELNMAAVVREEESREQEALCMALRSEHAEVGGAMRQRMEEASHDIRQRAKRKVVIARKKCQLELKKLRVEEANEAATAEAQEQEASMEEEVLREKLRQAEQALLQAEEQEEEQLKLVRASGEEELAQMASQLEEEAARKVGELGEAYRSQEELLAKREHQSSIAQSAAMNKAWRQRLEDAEAAAAKARAQLQVASEAESRLQCTQLQLELGESWPAGLSGSAGSSECLGDFSEVDAQADSFLRQAEWMGSPEPSAVHASAASSFDGGQPDLPLVYAAALEGIETHGWSAVYPADDPPAWTILHWAAMEGRLDVCHRLLAARADPMCEDERGWTPVDCANEAGEQEVAMRLRGPKLETMPAREAKEPLSVPPAIAATVAAVESYGWQAVHGGRREWTALHWAAAEGRHVLCERLLQQNADPAQVDEMGKSAMDYAQEAGHQSTWLLLWQAQQEHSSPSKRFLQQVPSPGPLAYPQSLLVPSQP</sequence>
<dbReference type="Pfam" id="PF13637">
    <property type="entry name" value="Ank_4"/>
    <property type="match status" value="1"/>
</dbReference>
<evidence type="ECO:0000256" key="2">
    <source>
        <dbReference type="ARBA" id="ARBA00023043"/>
    </source>
</evidence>
<feature type="repeat" description="ANK" evidence="3">
    <location>
        <begin position="607"/>
        <end position="639"/>
    </location>
</feature>
<protein>
    <submittedName>
        <fullName evidence="6">Uncharacterized protein</fullName>
    </submittedName>
</protein>
<evidence type="ECO:0000256" key="1">
    <source>
        <dbReference type="ARBA" id="ARBA00022737"/>
    </source>
</evidence>
<name>A0AA36IZJ1_9DINO</name>
<evidence type="ECO:0000313" key="6">
    <source>
        <dbReference type="EMBL" id="CAJ1395745.1"/>
    </source>
</evidence>
<evidence type="ECO:0000256" key="3">
    <source>
        <dbReference type="PROSITE-ProRule" id="PRU00023"/>
    </source>
</evidence>
<dbReference type="PANTHER" id="PTHR24201">
    <property type="entry name" value="ANK_REP_REGION DOMAIN-CONTAINING PROTEIN"/>
    <property type="match status" value="1"/>
</dbReference>
<dbReference type="SUPFAM" id="SSF48403">
    <property type="entry name" value="Ankyrin repeat"/>
    <property type="match status" value="1"/>
</dbReference>
<keyword evidence="2 3" id="KW-0040">ANK repeat</keyword>
<keyword evidence="1" id="KW-0677">Repeat</keyword>
<keyword evidence="4" id="KW-0175">Coiled coil</keyword>
<gene>
    <name evidence="6" type="ORF">EVOR1521_LOCUS20106</name>
</gene>
<dbReference type="Proteomes" id="UP001178507">
    <property type="component" value="Unassembled WGS sequence"/>
</dbReference>
<dbReference type="EMBL" id="CAUJNA010003207">
    <property type="protein sequence ID" value="CAJ1395745.1"/>
    <property type="molecule type" value="Genomic_DNA"/>
</dbReference>
<feature type="coiled-coil region" evidence="4">
    <location>
        <begin position="377"/>
        <end position="411"/>
    </location>
</feature>
<dbReference type="InterPro" id="IPR036770">
    <property type="entry name" value="Ankyrin_rpt-contain_sf"/>
</dbReference>
<dbReference type="SMART" id="SM00248">
    <property type="entry name" value="ANK"/>
    <property type="match status" value="2"/>
</dbReference>
<accession>A0AA36IZJ1</accession>
<dbReference type="PROSITE" id="PS50088">
    <property type="entry name" value="ANK_REPEAT"/>
    <property type="match status" value="1"/>
</dbReference>
<dbReference type="InterPro" id="IPR050776">
    <property type="entry name" value="Ank_Repeat/CDKN_Inhibitor"/>
</dbReference>
<evidence type="ECO:0000313" key="7">
    <source>
        <dbReference type="Proteomes" id="UP001178507"/>
    </source>
</evidence>
<feature type="region of interest" description="Disordered" evidence="5">
    <location>
        <begin position="73"/>
        <end position="95"/>
    </location>
</feature>
<evidence type="ECO:0000256" key="5">
    <source>
        <dbReference type="SAM" id="MobiDB-lite"/>
    </source>
</evidence>
<comment type="caution">
    <text evidence="6">The sequence shown here is derived from an EMBL/GenBank/DDBJ whole genome shotgun (WGS) entry which is preliminary data.</text>
</comment>
<feature type="compositionally biased region" description="Polar residues" evidence="5">
    <location>
        <begin position="73"/>
        <end position="86"/>
    </location>
</feature>
<dbReference type="Pfam" id="PF12796">
    <property type="entry name" value="Ank_2"/>
    <property type="match status" value="1"/>
</dbReference>
<dbReference type="AlphaFoldDB" id="A0AA36IZJ1"/>
<feature type="compositionally biased region" description="Basic and acidic residues" evidence="5">
    <location>
        <begin position="135"/>
        <end position="153"/>
    </location>
</feature>